<dbReference type="AlphaFoldDB" id="A0AAE5BS27"/>
<dbReference type="Proteomes" id="UP001193501">
    <property type="component" value="Unassembled WGS sequence"/>
</dbReference>
<dbReference type="InterPro" id="IPR012795">
    <property type="entry name" value="tRNA_Ile_lys_synt_N"/>
</dbReference>
<dbReference type="GO" id="GO:0006400">
    <property type="term" value="P:tRNA modification"/>
    <property type="evidence" value="ECO:0007669"/>
    <property type="project" value="UniProtKB-UniRule"/>
</dbReference>
<keyword evidence="3" id="KW-0547">Nucleotide-binding</keyword>
<dbReference type="InterPro" id="IPR011063">
    <property type="entry name" value="TilS/TtcA_N"/>
</dbReference>
<evidence type="ECO:0000256" key="3">
    <source>
        <dbReference type="ARBA" id="ARBA00022741"/>
    </source>
</evidence>
<accession>A0AAE5BS27</accession>
<keyword evidence="6" id="KW-0963">Cytoplasm</keyword>
<dbReference type="CDD" id="cd01992">
    <property type="entry name" value="TilS_N"/>
    <property type="match status" value="1"/>
</dbReference>
<dbReference type="SUPFAM" id="SSF52402">
    <property type="entry name" value="Adenine nucleotide alpha hydrolases-like"/>
    <property type="match status" value="1"/>
</dbReference>
<name>A0AAE5BS27_9RHOB</name>
<comment type="function">
    <text evidence="6">Ligates lysine onto the cytidine present at position 34 of the AUA codon-specific tRNA(Ile) that contains the anticodon CAU, in an ATP-dependent manner. Cytidine is converted to lysidine, thus changing the amino acid specificity of the tRNA from methionine to isoleucine.</text>
</comment>
<evidence type="ECO:0000256" key="5">
    <source>
        <dbReference type="ARBA" id="ARBA00048539"/>
    </source>
</evidence>
<reference evidence="8" key="1">
    <citation type="submission" date="2020-01" db="EMBL/GenBank/DDBJ databases">
        <authorList>
            <person name="Chen W.-M."/>
        </authorList>
    </citation>
    <scope>NUCLEOTIDE SEQUENCE</scope>
    <source>
        <strain evidence="8">CYK-10</strain>
    </source>
</reference>
<dbReference type="GO" id="GO:0005737">
    <property type="term" value="C:cytoplasm"/>
    <property type="evidence" value="ECO:0007669"/>
    <property type="project" value="UniProtKB-SubCell"/>
</dbReference>
<evidence type="ECO:0000313" key="8">
    <source>
        <dbReference type="EMBL" id="NBZ87290.1"/>
    </source>
</evidence>
<gene>
    <name evidence="6 8" type="primary">tilS</name>
    <name evidence="8" type="ORF">GV832_06815</name>
</gene>
<dbReference type="Gene3D" id="3.40.50.620">
    <property type="entry name" value="HUPs"/>
    <property type="match status" value="1"/>
</dbReference>
<keyword evidence="4" id="KW-0067">ATP-binding</keyword>
<keyword evidence="1 6" id="KW-0436">Ligase</keyword>
<dbReference type="InterPro" id="IPR012094">
    <property type="entry name" value="tRNA_Ile_lys_synt"/>
</dbReference>
<evidence type="ECO:0000259" key="7">
    <source>
        <dbReference type="Pfam" id="PF01171"/>
    </source>
</evidence>
<keyword evidence="9" id="KW-1185">Reference proteome</keyword>
<dbReference type="PANTHER" id="PTHR43033">
    <property type="entry name" value="TRNA(ILE)-LYSIDINE SYNTHASE-RELATED"/>
    <property type="match status" value="1"/>
</dbReference>
<evidence type="ECO:0000256" key="2">
    <source>
        <dbReference type="ARBA" id="ARBA00022694"/>
    </source>
</evidence>
<comment type="similarity">
    <text evidence="6">Belongs to the tRNA(Ile)-lysidine synthase family.</text>
</comment>
<dbReference type="GO" id="GO:0005524">
    <property type="term" value="F:ATP binding"/>
    <property type="evidence" value="ECO:0007669"/>
    <property type="project" value="UniProtKB-KW"/>
</dbReference>
<comment type="caution">
    <text evidence="8">The sequence shown here is derived from an EMBL/GenBank/DDBJ whole genome shotgun (WGS) entry which is preliminary data.</text>
</comment>
<comment type="subcellular location">
    <subcellularLocation>
        <location evidence="6">Cytoplasm</location>
    </subcellularLocation>
</comment>
<organism evidence="8 9">
    <name type="scientific">Stagnihabitans tardus</name>
    <dbReference type="NCBI Taxonomy" id="2699202"/>
    <lineage>
        <taxon>Bacteria</taxon>
        <taxon>Pseudomonadati</taxon>
        <taxon>Pseudomonadota</taxon>
        <taxon>Alphaproteobacteria</taxon>
        <taxon>Rhodobacterales</taxon>
        <taxon>Paracoccaceae</taxon>
        <taxon>Stagnihabitans</taxon>
    </lineage>
</organism>
<dbReference type="EMBL" id="JAABNR010000005">
    <property type="protein sequence ID" value="NBZ87290.1"/>
    <property type="molecule type" value="Genomic_DNA"/>
</dbReference>
<dbReference type="InterPro" id="IPR014729">
    <property type="entry name" value="Rossmann-like_a/b/a_fold"/>
</dbReference>
<dbReference type="Pfam" id="PF01171">
    <property type="entry name" value="ATP_bind_3"/>
    <property type="match status" value="1"/>
</dbReference>
<sequence length="355" mass="38650">MAMLHLLAPLRPRVATVNHHLRPEAEAEAAMVAQTCARLGLEHQTLHWHWDGRGNLSDAARRARRDLLAAWNPVVLLAHTQDDVAETFLMRLTRGAGVDGLAAMSPAFSHAGATFLRPFLHIPRATLRAYLTEIGAPWAEDPTNRDPHYLRARTRAALSDLPTEAIAQSARHLSEARQALDSLADLWAPKAFAEDRGTLLLRDLAGAPPETRRRLVTRALLWLAPAPYPPRGEALTRFLAALAQARPATLAGTRFDGKRLYREARSLPPDVPASQIWDARFTATAPPGATLGALGPDLPKDWRETGLPRAALASSPALRLEGRVISAPAIGVNQPETTIRPCFGEFLSLTAALSH</sequence>
<dbReference type="GO" id="GO:0032267">
    <property type="term" value="F:tRNA(Ile)-lysidine synthase activity"/>
    <property type="evidence" value="ECO:0007669"/>
    <property type="project" value="UniProtKB-EC"/>
</dbReference>
<evidence type="ECO:0000313" key="9">
    <source>
        <dbReference type="Proteomes" id="UP001193501"/>
    </source>
</evidence>
<dbReference type="PANTHER" id="PTHR43033:SF1">
    <property type="entry name" value="TRNA(ILE)-LYSIDINE SYNTHASE-RELATED"/>
    <property type="match status" value="1"/>
</dbReference>
<comment type="caution">
    <text evidence="6">Lacks conserved residue(s) required for the propagation of feature annotation.</text>
</comment>
<feature type="domain" description="tRNA(Ile)-lysidine/2-thiocytidine synthase N-terminal" evidence="7">
    <location>
        <begin position="3"/>
        <end position="156"/>
    </location>
</feature>
<comment type="catalytic activity">
    <reaction evidence="5 6">
        <text>cytidine(34) in tRNA(Ile2) + L-lysine + ATP = lysidine(34) in tRNA(Ile2) + AMP + diphosphate + H(+)</text>
        <dbReference type="Rhea" id="RHEA:43744"/>
        <dbReference type="Rhea" id="RHEA-COMP:10625"/>
        <dbReference type="Rhea" id="RHEA-COMP:10670"/>
        <dbReference type="ChEBI" id="CHEBI:15378"/>
        <dbReference type="ChEBI" id="CHEBI:30616"/>
        <dbReference type="ChEBI" id="CHEBI:32551"/>
        <dbReference type="ChEBI" id="CHEBI:33019"/>
        <dbReference type="ChEBI" id="CHEBI:82748"/>
        <dbReference type="ChEBI" id="CHEBI:83665"/>
        <dbReference type="ChEBI" id="CHEBI:456215"/>
        <dbReference type="EC" id="6.3.4.19"/>
    </reaction>
</comment>
<dbReference type="EC" id="6.3.4.19" evidence="6"/>
<dbReference type="NCBIfam" id="TIGR02432">
    <property type="entry name" value="lysidine_TilS_N"/>
    <property type="match status" value="1"/>
</dbReference>
<dbReference type="HAMAP" id="MF_01161">
    <property type="entry name" value="tRNA_Ile_lys_synt"/>
    <property type="match status" value="1"/>
</dbReference>
<evidence type="ECO:0000256" key="1">
    <source>
        <dbReference type="ARBA" id="ARBA00022598"/>
    </source>
</evidence>
<evidence type="ECO:0000256" key="6">
    <source>
        <dbReference type="HAMAP-Rule" id="MF_01161"/>
    </source>
</evidence>
<keyword evidence="2 6" id="KW-0819">tRNA processing</keyword>
<proteinExistence type="inferred from homology"/>
<protein>
    <recommendedName>
        <fullName evidence="6">tRNA(Ile)-lysidine synthase</fullName>
        <ecNumber evidence="6">6.3.4.19</ecNumber>
    </recommendedName>
    <alternativeName>
        <fullName evidence="6">tRNA(Ile)-2-lysyl-cytidine synthase</fullName>
    </alternativeName>
    <alternativeName>
        <fullName evidence="6">tRNA(Ile)-lysidine synthetase</fullName>
    </alternativeName>
</protein>
<evidence type="ECO:0000256" key="4">
    <source>
        <dbReference type="ARBA" id="ARBA00022840"/>
    </source>
</evidence>